<gene>
    <name evidence="3" type="primary">fmt</name>
    <name evidence="3" type="ORF">TRV642_0323</name>
</gene>
<sequence length="295" mass="34340">MSSICNIGLFLMGKKGFKSLDFILEKKGNFDIKYVVCSRDSSILEDYFKDIYDLCSRNNIKFFERSFFEDDSNVDIIFAVGWRWLMHENLNKIIVFHDALLPKYRGFNPLVTALIEGDTEIGVTALIANEKMDSGDIVGQEIIEIKYPIKIEKAIDYVSELYSILMYKIIINYINKDLSRRVQDENEATYSLWRNNDDYRINWSESSSRIERFVNAVGFPYNFASTIYDGKEIKILEVTETQDLKIINRVPGKIFQISENKPLVICGEGILKIEKAIYLDSREEVRFNLLRVKMS</sequence>
<dbReference type="EC" id="2.1.2.9" evidence="3"/>
<dbReference type="InterPro" id="IPR011034">
    <property type="entry name" value="Formyl_transferase-like_C_sf"/>
</dbReference>
<dbReference type="Gene3D" id="3.40.50.12230">
    <property type="match status" value="1"/>
</dbReference>
<evidence type="ECO:0000313" key="3">
    <source>
        <dbReference type="EMBL" id="CAI2765401.1"/>
    </source>
</evidence>
<accession>A0A9W4TEQ0</accession>
<proteinExistence type="predicted"/>
<dbReference type="SUPFAM" id="SSF50486">
    <property type="entry name" value="FMT C-terminal domain-like"/>
    <property type="match status" value="1"/>
</dbReference>
<dbReference type="Pfam" id="PF00551">
    <property type="entry name" value="Formyl_trans_N"/>
    <property type="match status" value="1"/>
</dbReference>
<dbReference type="KEGG" id="fcs:TRV642_0323"/>
<protein>
    <submittedName>
        <fullName evidence="3">Methionyl-tRNA formyltransferase</fullName>
        <ecNumber evidence="3">2.1.2.9</ecNumber>
    </submittedName>
</protein>
<dbReference type="SUPFAM" id="SSF53328">
    <property type="entry name" value="Formyltransferase"/>
    <property type="match status" value="1"/>
</dbReference>
<dbReference type="InterPro" id="IPR002376">
    <property type="entry name" value="Formyl_transf_N"/>
</dbReference>
<dbReference type="InterPro" id="IPR005793">
    <property type="entry name" value="Formyl_trans_C"/>
</dbReference>
<dbReference type="RefSeq" id="WP_263361949.1">
    <property type="nucleotide sequence ID" value="NZ_OX336425.1"/>
</dbReference>
<evidence type="ECO:0000259" key="2">
    <source>
        <dbReference type="Pfam" id="PF02911"/>
    </source>
</evidence>
<reference evidence="3" key="1">
    <citation type="submission" date="2022-09" db="EMBL/GenBank/DDBJ databases">
        <authorList>
            <person name="Duchaud E."/>
        </authorList>
    </citation>
    <scope>NUCLEOTIDE SEQUENCE</scope>
    <source>
        <strain evidence="3">TRV642</strain>
    </source>
</reference>
<dbReference type="AlphaFoldDB" id="A0A9W4TEQ0"/>
<keyword evidence="3" id="KW-0808">Transferase</keyword>
<evidence type="ECO:0000313" key="4">
    <source>
        <dbReference type="Proteomes" id="UP001152749"/>
    </source>
</evidence>
<evidence type="ECO:0000259" key="1">
    <source>
        <dbReference type="Pfam" id="PF00551"/>
    </source>
</evidence>
<dbReference type="PANTHER" id="PTHR11138:SF5">
    <property type="entry name" value="METHIONYL-TRNA FORMYLTRANSFERASE, MITOCHONDRIAL"/>
    <property type="match status" value="1"/>
</dbReference>
<dbReference type="GO" id="GO:0004479">
    <property type="term" value="F:methionyl-tRNA formyltransferase activity"/>
    <property type="evidence" value="ECO:0007669"/>
    <property type="project" value="UniProtKB-EC"/>
</dbReference>
<dbReference type="GO" id="GO:0005829">
    <property type="term" value="C:cytosol"/>
    <property type="evidence" value="ECO:0007669"/>
    <property type="project" value="TreeGrafter"/>
</dbReference>
<dbReference type="PANTHER" id="PTHR11138">
    <property type="entry name" value="METHIONYL-TRNA FORMYLTRANSFERASE"/>
    <property type="match status" value="1"/>
</dbReference>
<dbReference type="Pfam" id="PF02911">
    <property type="entry name" value="Formyl_trans_C"/>
    <property type="match status" value="1"/>
</dbReference>
<feature type="domain" description="Formyl transferase C-terminal" evidence="2">
    <location>
        <begin position="197"/>
        <end position="275"/>
    </location>
</feature>
<dbReference type="Proteomes" id="UP001152749">
    <property type="component" value="Chromosome"/>
</dbReference>
<feature type="domain" description="Formyl transferase N-terminal" evidence="1">
    <location>
        <begin position="89"/>
        <end position="147"/>
    </location>
</feature>
<organism evidence="3 4">
    <name type="scientific">Flavobacterium collinsii</name>
    <dbReference type="NCBI Taxonomy" id="1114861"/>
    <lineage>
        <taxon>Bacteria</taxon>
        <taxon>Pseudomonadati</taxon>
        <taxon>Bacteroidota</taxon>
        <taxon>Flavobacteriia</taxon>
        <taxon>Flavobacteriales</taxon>
        <taxon>Flavobacteriaceae</taxon>
        <taxon>Flavobacterium</taxon>
    </lineage>
</organism>
<dbReference type="InterPro" id="IPR036477">
    <property type="entry name" value="Formyl_transf_N_sf"/>
</dbReference>
<dbReference type="EMBL" id="OX336425">
    <property type="protein sequence ID" value="CAI2765401.1"/>
    <property type="molecule type" value="Genomic_DNA"/>
</dbReference>
<name>A0A9W4TEQ0_9FLAO</name>